<organism evidence="1">
    <name type="scientific">viral metagenome</name>
    <dbReference type="NCBI Taxonomy" id="1070528"/>
    <lineage>
        <taxon>unclassified sequences</taxon>
        <taxon>metagenomes</taxon>
        <taxon>organismal metagenomes</taxon>
    </lineage>
</organism>
<accession>A0A6C0DM69</accession>
<sequence>MVYKIRINCTTQQDLTIDSKKINKQTIKSVMFEDYINKVYILYEDNFHSKDKNFINKTLEFYTDKLLTEEEFKDFINNLKFRGFISKRKEPKIQMFDDDGDIIYNYDYNTATSFNKKKVKAIYYRVPLYFKKEASMEDLMLFC</sequence>
<name>A0A6C0DM69_9ZZZZ</name>
<dbReference type="AlphaFoldDB" id="A0A6C0DM69"/>
<evidence type="ECO:0000313" key="1">
    <source>
        <dbReference type="EMBL" id="QHT17683.1"/>
    </source>
</evidence>
<protein>
    <submittedName>
        <fullName evidence="1">Uncharacterized protein</fullName>
    </submittedName>
</protein>
<dbReference type="EMBL" id="MN739643">
    <property type="protein sequence ID" value="QHT17683.1"/>
    <property type="molecule type" value="Genomic_DNA"/>
</dbReference>
<reference evidence="1" key="1">
    <citation type="journal article" date="2020" name="Nature">
        <title>Giant virus diversity and host interactions through global metagenomics.</title>
        <authorList>
            <person name="Schulz F."/>
            <person name="Roux S."/>
            <person name="Paez-Espino D."/>
            <person name="Jungbluth S."/>
            <person name="Walsh D.A."/>
            <person name="Denef V.J."/>
            <person name="McMahon K.D."/>
            <person name="Konstantinidis K.T."/>
            <person name="Eloe-Fadrosh E.A."/>
            <person name="Kyrpides N.C."/>
            <person name="Woyke T."/>
        </authorList>
    </citation>
    <scope>NUCLEOTIDE SEQUENCE</scope>
    <source>
        <strain evidence="1">GVMAG-M-3300023174-30</strain>
    </source>
</reference>
<proteinExistence type="predicted"/>